<accession>A0A4Y2G153</accession>
<dbReference type="Proteomes" id="UP000499080">
    <property type="component" value="Unassembled WGS sequence"/>
</dbReference>
<protein>
    <submittedName>
        <fullName evidence="2">Uncharacterized protein</fullName>
    </submittedName>
</protein>
<organism evidence="2 3">
    <name type="scientific">Araneus ventricosus</name>
    <name type="common">Orbweaver spider</name>
    <name type="synonym">Epeira ventricosa</name>
    <dbReference type="NCBI Taxonomy" id="182803"/>
    <lineage>
        <taxon>Eukaryota</taxon>
        <taxon>Metazoa</taxon>
        <taxon>Ecdysozoa</taxon>
        <taxon>Arthropoda</taxon>
        <taxon>Chelicerata</taxon>
        <taxon>Arachnida</taxon>
        <taxon>Araneae</taxon>
        <taxon>Araneomorphae</taxon>
        <taxon>Entelegynae</taxon>
        <taxon>Araneoidea</taxon>
        <taxon>Araneidae</taxon>
        <taxon>Araneus</taxon>
    </lineage>
</organism>
<dbReference type="AlphaFoldDB" id="A0A4Y2G153"/>
<keyword evidence="3" id="KW-1185">Reference proteome</keyword>
<evidence type="ECO:0000313" key="3">
    <source>
        <dbReference type="Proteomes" id="UP000499080"/>
    </source>
</evidence>
<feature type="region of interest" description="Disordered" evidence="1">
    <location>
        <begin position="132"/>
        <end position="152"/>
    </location>
</feature>
<comment type="caution">
    <text evidence="2">The sequence shown here is derived from an EMBL/GenBank/DDBJ whole genome shotgun (WGS) entry which is preliminary data.</text>
</comment>
<sequence length="152" mass="16921">MSDFVCSLVPVCTGYHPNGFVFECLKFIKVGFGSAVPDWACIGDNWSKGFFFCQAKEARWPGGLVVRIPSSKPDSTEDPPYLFHVKSYIGVKHPPAGEVRKFGVAVPAQVSSSSSDLVQNYEVRSVSKPDVNLTKPVKQETQQGERYFRSRR</sequence>
<reference evidence="2 3" key="1">
    <citation type="journal article" date="2019" name="Sci. Rep.">
        <title>Orb-weaving spider Araneus ventricosus genome elucidates the spidroin gene catalogue.</title>
        <authorList>
            <person name="Kono N."/>
            <person name="Nakamura H."/>
            <person name="Ohtoshi R."/>
            <person name="Moran D.A.P."/>
            <person name="Shinohara A."/>
            <person name="Yoshida Y."/>
            <person name="Fujiwara M."/>
            <person name="Mori M."/>
            <person name="Tomita M."/>
            <person name="Arakawa K."/>
        </authorList>
    </citation>
    <scope>NUCLEOTIDE SEQUENCE [LARGE SCALE GENOMIC DNA]</scope>
</reference>
<name>A0A4Y2G153_ARAVE</name>
<evidence type="ECO:0000256" key="1">
    <source>
        <dbReference type="SAM" id="MobiDB-lite"/>
    </source>
</evidence>
<evidence type="ECO:0000313" key="2">
    <source>
        <dbReference type="EMBL" id="GBM47353.1"/>
    </source>
</evidence>
<dbReference type="EMBL" id="BGPR01001175">
    <property type="protein sequence ID" value="GBM47353.1"/>
    <property type="molecule type" value="Genomic_DNA"/>
</dbReference>
<gene>
    <name evidence="2" type="ORF">AVEN_94459_1</name>
</gene>
<proteinExistence type="predicted"/>